<evidence type="ECO:0000313" key="1">
    <source>
        <dbReference type="EMBL" id="ODV84929.1"/>
    </source>
</evidence>
<dbReference type="GO" id="GO:0046982">
    <property type="term" value="F:protein heterodimerization activity"/>
    <property type="evidence" value="ECO:0007669"/>
    <property type="project" value="InterPro"/>
</dbReference>
<gene>
    <name evidence="1" type="ORF">CANARDRAFT_199587</name>
</gene>
<dbReference type="EMBL" id="KV453854">
    <property type="protein sequence ID" value="ODV84929.1"/>
    <property type="molecule type" value="Genomic_DNA"/>
</dbReference>
<keyword evidence="2" id="KW-1185">Reference proteome</keyword>
<name>A0A1E4SZK3_9ASCO</name>
<proteinExistence type="predicted"/>
<sequence length="79" mass="9174">MVQTLHQKACLKHKKIIRAKIGSKAQQKNLHLVIYLNYLRFMNSVINKANDLSNQDGSSEVLVKHLEDAKLEMLRRFRG</sequence>
<organism evidence="1 2">
    <name type="scientific">[Candida] arabinofermentans NRRL YB-2248</name>
    <dbReference type="NCBI Taxonomy" id="983967"/>
    <lineage>
        <taxon>Eukaryota</taxon>
        <taxon>Fungi</taxon>
        <taxon>Dikarya</taxon>
        <taxon>Ascomycota</taxon>
        <taxon>Saccharomycotina</taxon>
        <taxon>Pichiomycetes</taxon>
        <taxon>Pichiales</taxon>
        <taxon>Pichiaceae</taxon>
        <taxon>Ogataea</taxon>
        <taxon>Ogataea/Candida clade</taxon>
    </lineage>
</organism>
<dbReference type="Proteomes" id="UP000094801">
    <property type="component" value="Unassembled WGS sequence"/>
</dbReference>
<dbReference type="CDD" id="cd13732">
    <property type="entry name" value="HFD_CENP-W"/>
    <property type="match status" value="1"/>
</dbReference>
<dbReference type="Gene3D" id="1.10.20.10">
    <property type="entry name" value="Histone, subunit A"/>
    <property type="match status" value="1"/>
</dbReference>
<reference evidence="2" key="1">
    <citation type="submission" date="2016-04" db="EMBL/GenBank/DDBJ databases">
        <title>Comparative genomics of biotechnologically important yeasts.</title>
        <authorList>
            <consortium name="DOE Joint Genome Institute"/>
            <person name="Riley R."/>
            <person name="Haridas S."/>
            <person name="Wolfe K.H."/>
            <person name="Lopes M.R."/>
            <person name="Hittinger C.T."/>
            <person name="Goker M."/>
            <person name="Salamov A."/>
            <person name="Wisecaver J."/>
            <person name="Long T.M."/>
            <person name="Aerts A.L."/>
            <person name="Barry K."/>
            <person name="Choi C."/>
            <person name="Clum A."/>
            <person name="Coughlan A.Y."/>
            <person name="Deshpande S."/>
            <person name="Douglass A.P."/>
            <person name="Hanson S.J."/>
            <person name="Klenk H.-P."/>
            <person name="Labutti K."/>
            <person name="Lapidus A."/>
            <person name="Lindquist E."/>
            <person name="Lipzen A."/>
            <person name="Meier-Kolthoff J.P."/>
            <person name="Ohm R.A."/>
            <person name="Otillar R.P."/>
            <person name="Pangilinan J."/>
            <person name="Peng Y."/>
            <person name="Rokas A."/>
            <person name="Rosa C.A."/>
            <person name="Scheuner C."/>
            <person name="Sibirny A.A."/>
            <person name="Slot J.C."/>
            <person name="Stielow J.B."/>
            <person name="Sun H."/>
            <person name="Kurtzman C.P."/>
            <person name="Blackwell M."/>
            <person name="Grigoriev I.V."/>
            <person name="Jeffries T.W."/>
        </authorList>
    </citation>
    <scope>NUCLEOTIDE SEQUENCE [LARGE SCALE GENOMIC DNA]</scope>
    <source>
        <strain evidence="2">NRRL YB-2248</strain>
    </source>
</reference>
<dbReference type="AlphaFoldDB" id="A0A1E4SZK3"/>
<accession>A0A1E4SZK3</accession>
<dbReference type="InterPro" id="IPR009072">
    <property type="entry name" value="Histone-fold"/>
</dbReference>
<dbReference type="OrthoDB" id="2543597at2759"/>
<protein>
    <submittedName>
        <fullName evidence="1">Uncharacterized protein</fullName>
    </submittedName>
</protein>
<evidence type="ECO:0000313" key="2">
    <source>
        <dbReference type="Proteomes" id="UP000094801"/>
    </source>
</evidence>